<evidence type="ECO:0000313" key="4">
    <source>
        <dbReference type="Proteomes" id="UP000193467"/>
    </source>
</evidence>
<evidence type="ECO:0000256" key="2">
    <source>
        <dbReference type="SAM" id="MobiDB-lite"/>
    </source>
</evidence>
<dbReference type="InParanoid" id="A0A1Y2FL67"/>
<proteinExistence type="predicted"/>
<feature type="region of interest" description="Disordered" evidence="2">
    <location>
        <begin position="1"/>
        <end position="75"/>
    </location>
</feature>
<reference evidence="3 4" key="1">
    <citation type="submission" date="2016-07" db="EMBL/GenBank/DDBJ databases">
        <title>Pervasive Adenine N6-methylation of Active Genes in Fungi.</title>
        <authorList>
            <consortium name="DOE Joint Genome Institute"/>
            <person name="Mondo S.J."/>
            <person name="Dannebaum R.O."/>
            <person name="Kuo R.C."/>
            <person name="Labutti K."/>
            <person name="Haridas S."/>
            <person name="Kuo A."/>
            <person name="Salamov A."/>
            <person name="Ahrendt S.R."/>
            <person name="Lipzen A."/>
            <person name="Sullivan W."/>
            <person name="Andreopoulos W.B."/>
            <person name="Clum A."/>
            <person name="Lindquist E."/>
            <person name="Daum C."/>
            <person name="Ramamoorthy G.K."/>
            <person name="Gryganskyi A."/>
            <person name="Culley D."/>
            <person name="Magnuson J.K."/>
            <person name="James T.Y."/>
            <person name="O'Malley M.A."/>
            <person name="Stajich J.E."/>
            <person name="Spatafora J.W."/>
            <person name="Visel A."/>
            <person name="Grigoriev I.V."/>
        </authorList>
    </citation>
    <scope>NUCLEOTIDE SEQUENCE [LARGE SCALE GENOMIC DNA]</scope>
    <source>
        <strain evidence="3 4">62-1032</strain>
    </source>
</reference>
<accession>A0A1Y2FL67</accession>
<keyword evidence="1" id="KW-0175">Coiled coil</keyword>
<feature type="compositionally biased region" description="Low complexity" evidence="2">
    <location>
        <begin position="36"/>
        <end position="49"/>
    </location>
</feature>
<protein>
    <submittedName>
        <fullName evidence="3">Uncharacterized protein</fullName>
    </submittedName>
</protein>
<sequence>MSSTERVTRSRRALNTDQMADLHQSSSGEGGGRALAASSQQQETATAEGEGAGRGGMVSVDVARSSDESGGSETLKQQFEIEGASSDHEGDIQTREAFLAEPAPSQDASLSSSLAPFVNAPADIFAELARTAKIFRSFLLSRSARPVFAASRLNAGLPTLQAVKMTEVQYAVLLFGENLCHYCHERSGDYDTLRFLIVCAYCRPEILVEELEAKTTLSHKYHPETFFCVPFIQMSHNWASPPCLHFLRGDLEKTSAELTRLQQADDQEAEENSTIASRTRGAKKSKLIKLGARNTERVDKFVAEQRGYWDEVRLERESMIAALRIFEAEEWAAGAELRERLAAEAAEKERARVAQQKADLLEIGWSEEDYARHANLEFTFPTSNFKAPKEDAAAWIAIRDNEIQYLERMAITTAQLERENALRTRRLARKVLVKEQHVKLMNAEDAIDQLAFPRFSIFSKFPSVAAFWIPDPAVEQEGGEEASKALLKKDGKLAEWINRWNTPTLDEGAWNAQLSKISQDVEDYRRAVDAYSVVISSFVLIETKLPPPSPTTKKVRVEAPELILNSHPSLYAHIVKGGASPEKMTLQGARALYAILELAGLDKDTATTKDLDDFGYIKWIEYSRAIRLQVWRWRDLVNHAIANPSFSRNQPMTIVRAVPKLGRWYD</sequence>
<organism evidence="3 4">
    <name type="scientific">Leucosporidium creatinivorum</name>
    <dbReference type="NCBI Taxonomy" id="106004"/>
    <lineage>
        <taxon>Eukaryota</taxon>
        <taxon>Fungi</taxon>
        <taxon>Dikarya</taxon>
        <taxon>Basidiomycota</taxon>
        <taxon>Pucciniomycotina</taxon>
        <taxon>Microbotryomycetes</taxon>
        <taxon>Leucosporidiales</taxon>
        <taxon>Leucosporidium</taxon>
    </lineage>
</organism>
<gene>
    <name evidence="3" type="ORF">BCR35DRAFT_330981</name>
</gene>
<evidence type="ECO:0000313" key="3">
    <source>
        <dbReference type="EMBL" id="ORY84713.1"/>
    </source>
</evidence>
<dbReference type="AlphaFoldDB" id="A0A1Y2FL67"/>
<evidence type="ECO:0000256" key="1">
    <source>
        <dbReference type="SAM" id="Coils"/>
    </source>
</evidence>
<keyword evidence="4" id="KW-1185">Reference proteome</keyword>
<feature type="compositionally biased region" description="Polar residues" evidence="2">
    <location>
        <begin position="13"/>
        <end position="27"/>
    </location>
</feature>
<comment type="caution">
    <text evidence="3">The sequence shown here is derived from an EMBL/GenBank/DDBJ whole genome shotgun (WGS) entry which is preliminary data.</text>
</comment>
<dbReference type="EMBL" id="MCGR01000017">
    <property type="protein sequence ID" value="ORY84713.1"/>
    <property type="molecule type" value="Genomic_DNA"/>
</dbReference>
<dbReference type="Proteomes" id="UP000193467">
    <property type="component" value="Unassembled WGS sequence"/>
</dbReference>
<feature type="coiled-coil region" evidence="1">
    <location>
        <begin position="244"/>
        <end position="271"/>
    </location>
</feature>
<name>A0A1Y2FL67_9BASI</name>